<organism evidence="6 7">
    <name type="scientific">Streptococcus sanguinis</name>
    <dbReference type="NCBI Taxonomy" id="1305"/>
    <lineage>
        <taxon>Bacteria</taxon>
        <taxon>Bacillati</taxon>
        <taxon>Bacillota</taxon>
        <taxon>Bacilli</taxon>
        <taxon>Lactobacillales</taxon>
        <taxon>Streptococcaceae</taxon>
        <taxon>Streptococcus</taxon>
    </lineage>
</organism>
<keyword evidence="3" id="KW-1133">Transmembrane helix</keyword>
<dbReference type="AlphaFoldDB" id="A0A3P1S034"/>
<dbReference type="RefSeq" id="WP_009660320.1">
    <property type="nucleotide sequence ID" value="NZ_RQZI01000018.1"/>
</dbReference>
<feature type="region of interest" description="Disordered" evidence="2">
    <location>
        <begin position="18"/>
        <end position="98"/>
    </location>
</feature>
<dbReference type="InterPro" id="IPR054529">
    <property type="entry name" value="TcaA_2nd"/>
</dbReference>
<dbReference type="PANTHER" id="PTHR40038">
    <property type="entry name" value="MEMBRANE-ASSOCIATED PROTEIN TCAA"/>
    <property type="match status" value="1"/>
</dbReference>
<evidence type="ECO:0000256" key="2">
    <source>
        <dbReference type="SAM" id="MobiDB-lite"/>
    </source>
</evidence>
<dbReference type="EMBL" id="RQZI01000018">
    <property type="protein sequence ID" value="RRC90699.1"/>
    <property type="molecule type" value="Genomic_DNA"/>
</dbReference>
<evidence type="ECO:0000313" key="7">
    <source>
        <dbReference type="Proteomes" id="UP000277597"/>
    </source>
</evidence>
<keyword evidence="3" id="KW-0812">Transmembrane</keyword>
<evidence type="ECO:0000256" key="1">
    <source>
        <dbReference type="SAM" id="Coils"/>
    </source>
</evidence>
<evidence type="ECO:0000259" key="4">
    <source>
        <dbReference type="Pfam" id="PF22813"/>
    </source>
</evidence>
<reference evidence="6 7" key="1">
    <citation type="submission" date="2018-11" db="EMBL/GenBank/DDBJ databases">
        <title>Genomes From Bacteria Associated with the Canine Oral Cavity: a Test Case for Automated Genome-Based Taxonomic Assignment.</title>
        <authorList>
            <person name="Coil D.A."/>
            <person name="Jospin G."/>
            <person name="Darling A.E."/>
            <person name="Wallis C."/>
            <person name="Davis I.J."/>
            <person name="Harris S."/>
            <person name="Eisen J.A."/>
            <person name="Holcombe L.J."/>
            <person name="O'Flynn C."/>
        </authorList>
    </citation>
    <scope>NUCLEOTIDE SEQUENCE [LARGE SCALE GENOMIC DNA]</scope>
    <source>
        <strain evidence="6 7">OH953</strain>
    </source>
</reference>
<dbReference type="InterPro" id="IPR054528">
    <property type="entry name" value="TcaA_5th"/>
</dbReference>
<feature type="domain" description="TcaA second" evidence="4">
    <location>
        <begin position="193"/>
        <end position="281"/>
    </location>
</feature>
<dbReference type="Pfam" id="PF22819">
    <property type="entry name" value="TcaA_5th"/>
    <property type="match status" value="1"/>
</dbReference>
<feature type="domain" description="TcaA protein NTF2-like" evidence="5">
    <location>
        <begin position="458"/>
        <end position="572"/>
    </location>
</feature>
<keyword evidence="1" id="KW-0175">Coiled coil</keyword>
<feature type="coiled-coil region" evidence="1">
    <location>
        <begin position="221"/>
        <end position="248"/>
    </location>
</feature>
<accession>A0A3P1S034</accession>
<dbReference type="PANTHER" id="PTHR40038:SF1">
    <property type="entry name" value="MEMBRANE-ASSOCIATED PROTEIN TCAA"/>
    <property type="match status" value="1"/>
</dbReference>
<comment type="caution">
    <text evidence="6">The sequence shown here is derived from an EMBL/GenBank/DDBJ whole genome shotgun (WGS) entry which is preliminary data.</text>
</comment>
<dbReference type="Proteomes" id="UP000277597">
    <property type="component" value="Unassembled WGS sequence"/>
</dbReference>
<dbReference type="Pfam" id="PF22813">
    <property type="entry name" value="TcaA_2nd"/>
    <property type="match status" value="1"/>
</dbReference>
<sequence>MATKEKWVDLFEKVIGRKPTASEFQAGKQSNFDPKKIKEIAGEVEEATTETSSVENTTDEASENQDIVQETPSEDSVTEESVQPSSHQDDKQSSFESSQYEELRKNWLQAFENNIGRKPTKEEFAEAKSQGFSNLPIRSELLDSQLPQKPVKKAKKRISKKQAIMIGAPTLLVAALIGAFFYLNSITGVKVVTDHFAKAVSSKDFDEVASLLSTQSDKWTRAEARALVEHLESQKINLETELDNIVESNGKSAYIDDNNNKILGVTEKSKKFGIFQEYQMVSYPVKVKVNTNLDNATIKPGEKKTITLKKNTDTELGEYHFIKQDFTLKGKTDVGDVESKVQLDLATAKDNEIKLDLKSEKKQLKITMPSETSKATDIKIVVNGKESGSSLTPELQLVPYQELEIYAKFTIFDTTFTTNKETVIVEDDTTNVKLSLPKEVVSKIREKNEEAKKVEAQKAKVSTFLNDYRSAVFSSVSNRSNNYSQYYDTSSAVYREMVEWTTGGGVKKAKINYYEPGALDIREIKEENGSYIVTTYEDYTVHYTDNTPNSVNRKNKTYYLKPSGDSFVIYNLEVSEG</sequence>
<keyword evidence="3" id="KW-0472">Membrane</keyword>
<evidence type="ECO:0000256" key="3">
    <source>
        <dbReference type="SAM" id="Phobius"/>
    </source>
</evidence>
<evidence type="ECO:0000259" key="5">
    <source>
        <dbReference type="Pfam" id="PF22819"/>
    </source>
</evidence>
<gene>
    <name evidence="6" type="ORF">EII39_11275</name>
</gene>
<evidence type="ECO:0000313" key="6">
    <source>
        <dbReference type="EMBL" id="RRC90699.1"/>
    </source>
</evidence>
<name>A0A3P1S034_STRSA</name>
<feature type="transmembrane region" description="Helical" evidence="3">
    <location>
        <begin position="163"/>
        <end position="183"/>
    </location>
</feature>
<proteinExistence type="predicted"/>
<protein>
    <submittedName>
        <fullName evidence="6">Uncharacterized protein</fullName>
    </submittedName>
</protein>